<name>A0A1K1SS44_9PSEU</name>
<dbReference type="InterPro" id="IPR010998">
    <property type="entry name" value="Integrase_recombinase_N"/>
</dbReference>
<gene>
    <name evidence="3" type="ORF">SAMN04489730_6595</name>
</gene>
<dbReference type="Proteomes" id="UP000182740">
    <property type="component" value="Unassembled WGS sequence"/>
</dbReference>
<reference evidence="4" key="1">
    <citation type="submission" date="2016-11" db="EMBL/GenBank/DDBJ databases">
        <authorList>
            <person name="Varghese N."/>
            <person name="Submissions S."/>
        </authorList>
    </citation>
    <scope>NUCLEOTIDE SEQUENCE [LARGE SCALE GENOMIC DNA]</scope>
    <source>
        <strain evidence="4">DSM 44671</strain>
    </source>
</reference>
<protein>
    <recommendedName>
        <fullName evidence="5">Core-binding (CB) domain-containing protein</fullName>
    </recommendedName>
</protein>
<dbReference type="InterPro" id="IPR011010">
    <property type="entry name" value="DNA_brk_join_enz"/>
</dbReference>
<dbReference type="GO" id="GO:0003677">
    <property type="term" value="F:DNA binding"/>
    <property type="evidence" value="ECO:0007669"/>
    <property type="project" value="UniProtKB-KW"/>
</dbReference>
<keyword evidence="1" id="KW-0238">DNA-binding</keyword>
<dbReference type="AlphaFoldDB" id="A0A1K1SS44"/>
<evidence type="ECO:0008006" key="5">
    <source>
        <dbReference type="Google" id="ProtNLM"/>
    </source>
</evidence>
<evidence type="ECO:0000256" key="1">
    <source>
        <dbReference type="ARBA" id="ARBA00023125"/>
    </source>
</evidence>
<evidence type="ECO:0000256" key="2">
    <source>
        <dbReference type="SAM" id="MobiDB-lite"/>
    </source>
</evidence>
<dbReference type="EMBL" id="FPJG01000006">
    <property type="protein sequence ID" value="SFW87110.1"/>
    <property type="molecule type" value="Genomic_DNA"/>
</dbReference>
<dbReference type="STRING" id="546364.SAMN04489730_6595"/>
<evidence type="ECO:0000313" key="3">
    <source>
        <dbReference type="EMBL" id="SFW87110.1"/>
    </source>
</evidence>
<sequence>MTASPMELDAARLLLSKMGIAPADLLAETELRPVVPTFSEYIPQVSRAVSPATARSYGSYWRRVEEAWGGRRLDEPTPSEIKQLAEESRANALVRRNSRGGRNAAENFIAAIRCLYRHAVNDRLLTEGQNPALKVAKPRRLPSPRRALADHELVDINTTAATTGDDPHLDTLLLRLHTETACRRGERSACGGETWRRPSVSFTSGRKTAPAASNRSHRP</sequence>
<organism evidence="3 4">
    <name type="scientific">Amycolatopsis australiensis</name>
    <dbReference type="NCBI Taxonomy" id="546364"/>
    <lineage>
        <taxon>Bacteria</taxon>
        <taxon>Bacillati</taxon>
        <taxon>Actinomycetota</taxon>
        <taxon>Actinomycetes</taxon>
        <taxon>Pseudonocardiales</taxon>
        <taxon>Pseudonocardiaceae</taxon>
        <taxon>Amycolatopsis</taxon>
    </lineage>
</organism>
<accession>A0A1K1SS44</accession>
<feature type="compositionally biased region" description="Polar residues" evidence="2">
    <location>
        <begin position="200"/>
        <end position="219"/>
    </location>
</feature>
<keyword evidence="4" id="KW-1185">Reference proteome</keyword>
<dbReference type="SUPFAM" id="SSF56349">
    <property type="entry name" value="DNA breaking-rejoining enzymes"/>
    <property type="match status" value="1"/>
</dbReference>
<proteinExistence type="predicted"/>
<dbReference type="Gene3D" id="1.10.150.130">
    <property type="match status" value="1"/>
</dbReference>
<evidence type="ECO:0000313" key="4">
    <source>
        <dbReference type="Proteomes" id="UP000182740"/>
    </source>
</evidence>
<feature type="region of interest" description="Disordered" evidence="2">
    <location>
        <begin position="188"/>
        <end position="219"/>
    </location>
</feature>